<organism evidence="1 2">
    <name type="scientific">Variovorax robiniae</name>
    <dbReference type="NCBI Taxonomy" id="1836199"/>
    <lineage>
        <taxon>Bacteria</taxon>
        <taxon>Pseudomonadati</taxon>
        <taxon>Pseudomonadota</taxon>
        <taxon>Betaproteobacteria</taxon>
        <taxon>Burkholderiales</taxon>
        <taxon>Comamonadaceae</taxon>
        <taxon>Variovorax</taxon>
    </lineage>
</organism>
<gene>
    <name evidence="1" type="ORF">WKW79_07335</name>
</gene>
<protein>
    <recommendedName>
        <fullName evidence="3">Rap1a immunity protein domain-containing protein</fullName>
    </recommendedName>
</protein>
<dbReference type="EMBL" id="JBBKZS010000002">
    <property type="protein sequence ID" value="MEJ8854374.1"/>
    <property type="molecule type" value="Genomic_DNA"/>
</dbReference>
<evidence type="ECO:0008006" key="3">
    <source>
        <dbReference type="Google" id="ProtNLM"/>
    </source>
</evidence>
<keyword evidence="2" id="KW-1185">Reference proteome</keyword>
<dbReference type="Proteomes" id="UP001367030">
    <property type="component" value="Unassembled WGS sequence"/>
</dbReference>
<evidence type="ECO:0000313" key="2">
    <source>
        <dbReference type="Proteomes" id="UP001367030"/>
    </source>
</evidence>
<sequence>MSTLARALFARSRPALRAAVLCALLAGGALTHAMSIREMRTLEATEKDGKAYAGYYLVGVLEGLREASDTEQRSGRKPLFCVEGRRLEPAMARSLYQGELTRNADSYEADMPVQLVMSNALQSSYRCTH</sequence>
<proteinExistence type="predicted"/>
<evidence type="ECO:0000313" key="1">
    <source>
        <dbReference type="EMBL" id="MEJ8854374.1"/>
    </source>
</evidence>
<name>A0ABU8X5G7_9BURK</name>
<reference evidence="1 2" key="1">
    <citation type="submission" date="2024-03" db="EMBL/GenBank/DDBJ databases">
        <title>Novel species of the genus Variovorax.</title>
        <authorList>
            <person name="Liu Q."/>
            <person name="Xin Y.-H."/>
        </authorList>
    </citation>
    <scope>NUCLEOTIDE SEQUENCE [LARGE SCALE GENOMIC DNA]</scope>
    <source>
        <strain evidence="1 2">KACC 18901</strain>
    </source>
</reference>
<comment type="caution">
    <text evidence="1">The sequence shown here is derived from an EMBL/GenBank/DDBJ whole genome shotgun (WGS) entry which is preliminary data.</text>
</comment>
<accession>A0ABU8X5G7</accession>
<dbReference type="RefSeq" id="WP_340334434.1">
    <property type="nucleotide sequence ID" value="NZ_JBBKZS010000002.1"/>
</dbReference>